<reference evidence="8 9" key="1">
    <citation type="journal article" date="2018" name="Genome Biol. Evol.">
        <title>Multiple Roots of Fruiting Body Formation in Amoebozoa.</title>
        <authorList>
            <person name="Hillmann F."/>
            <person name="Forbes G."/>
            <person name="Novohradska S."/>
            <person name="Ferling I."/>
            <person name="Riege K."/>
            <person name="Groth M."/>
            <person name="Westermann M."/>
            <person name="Marz M."/>
            <person name="Spaller T."/>
            <person name="Winckler T."/>
            <person name="Schaap P."/>
            <person name="Glockner G."/>
        </authorList>
    </citation>
    <scope>NUCLEOTIDE SEQUENCE [LARGE SCALE GENOMIC DNA]</scope>
    <source>
        <strain evidence="8 9">Jena</strain>
    </source>
</reference>
<evidence type="ECO:0000256" key="1">
    <source>
        <dbReference type="ARBA" id="ARBA00004141"/>
    </source>
</evidence>
<comment type="subcellular location">
    <subcellularLocation>
        <location evidence="1">Membrane</location>
        <topology evidence="1">Multi-pass membrane protein</topology>
    </subcellularLocation>
</comment>
<evidence type="ECO:0000256" key="4">
    <source>
        <dbReference type="ARBA" id="ARBA00022989"/>
    </source>
</evidence>
<evidence type="ECO:0000256" key="2">
    <source>
        <dbReference type="ARBA" id="ARBA00008360"/>
    </source>
</evidence>
<keyword evidence="4 7" id="KW-1133">Transmembrane helix</keyword>
<evidence type="ECO:0000256" key="6">
    <source>
        <dbReference type="SAM" id="MobiDB-lite"/>
    </source>
</evidence>
<feature type="transmembrane region" description="Helical" evidence="7">
    <location>
        <begin position="430"/>
        <end position="449"/>
    </location>
</feature>
<feature type="transmembrane region" description="Helical" evidence="7">
    <location>
        <begin position="353"/>
        <end position="376"/>
    </location>
</feature>
<protein>
    <recommendedName>
        <fullName evidence="10">G-protein coupled receptors family 2 profile 2 domain-containing protein</fullName>
    </recommendedName>
</protein>
<accession>A0A2P6NTM4</accession>
<evidence type="ECO:0000313" key="9">
    <source>
        <dbReference type="Proteomes" id="UP000241769"/>
    </source>
</evidence>
<dbReference type="GO" id="GO:0005886">
    <property type="term" value="C:plasma membrane"/>
    <property type="evidence" value="ECO:0007669"/>
    <property type="project" value="TreeGrafter"/>
</dbReference>
<feature type="region of interest" description="Disordered" evidence="6">
    <location>
        <begin position="158"/>
        <end position="238"/>
    </location>
</feature>
<evidence type="ECO:0000313" key="8">
    <source>
        <dbReference type="EMBL" id="PRP87325.1"/>
    </source>
</evidence>
<proteinExistence type="inferred from homology"/>
<name>A0A2P6NTM4_9EUKA</name>
<comment type="similarity">
    <text evidence="2">Belongs to the G-protein coupled receptor 5 family.</text>
</comment>
<dbReference type="OrthoDB" id="100006at2759"/>
<sequence length="650" mass="74963">MRQDDDIILWTTTLRQLDASQKKCEKEWMSTFFGQVVGAHHHSQANSLEQIKIQMLHEIQTEDSQLRKERKMLHEFCDGTKKLMTAMQDIVSQLNHPDTNEESRPKLTSKLRNVAQRIESKLDDRQSVHRPLANALYEEGKKLDRALDNFVKFMQSPDWEKVPQRPPTEVEYQPFLERPEEVEEREAEKENMKQKKVEERQSKQQKIEQWKAERAKKEAAELQKKEKEESAQRQEKLKKERAISKFRERQKSLLHQHIEQKREEETRQRMSCRGKVCMTWILGFRGPRPCEGGITVGPLPDKHAALCAEGGFSTDFPHTSCHQEANFCYFHKRLVDADISCRTEAMVQCTSCVIVSSIATLSCLSAATMIGCLFLFKMHKSRPGQLLLFLAIADFLQSIAIQLSYAWTSSGITQNSLCTFQGFLINFTDIASSLMAGSICVYTVIIGICRIRIRHFVPLSVAFSFGFPFILSIAGLIIGSRDHRPFYQPTSAWCWITEVPYGTYRVTFHYLWIIITLAVMLGMYALMGYRMTVTMHLAEQFSTKKSEEEREKSKNIVLNMIWYPIVFCIVFMPLALARLVVYGGGYVSDTYTMVAVCLFSCNGFLNFVSYGLTRRMHKRFHTWFVEGSSSVQNESIEVMVDPLDFIPRSA</sequence>
<dbReference type="SUPFAM" id="SSF81321">
    <property type="entry name" value="Family A G protein-coupled receptor-like"/>
    <property type="match status" value="1"/>
</dbReference>
<organism evidence="8 9">
    <name type="scientific">Planoprotostelium fungivorum</name>
    <dbReference type="NCBI Taxonomy" id="1890364"/>
    <lineage>
        <taxon>Eukaryota</taxon>
        <taxon>Amoebozoa</taxon>
        <taxon>Evosea</taxon>
        <taxon>Variosea</taxon>
        <taxon>Cavosteliida</taxon>
        <taxon>Cavosteliaceae</taxon>
        <taxon>Planoprotostelium</taxon>
    </lineage>
</organism>
<keyword evidence="5 7" id="KW-0472">Membrane</keyword>
<dbReference type="GO" id="GO:0004930">
    <property type="term" value="F:G protein-coupled receptor activity"/>
    <property type="evidence" value="ECO:0007669"/>
    <property type="project" value="TreeGrafter"/>
</dbReference>
<dbReference type="PANTHER" id="PTHR23112:SF37">
    <property type="entry name" value="G PROTEIN-COUPLED RECEPTOR GPR1"/>
    <property type="match status" value="1"/>
</dbReference>
<evidence type="ECO:0000256" key="5">
    <source>
        <dbReference type="ARBA" id="ARBA00023136"/>
    </source>
</evidence>
<dbReference type="GO" id="GO:0007189">
    <property type="term" value="P:adenylate cyclase-activating G protein-coupled receptor signaling pathway"/>
    <property type="evidence" value="ECO:0007669"/>
    <property type="project" value="TreeGrafter"/>
</dbReference>
<dbReference type="PANTHER" id="PTHR23112">
    <property type="entry name" value="G PROTEIN-COUPLED RECEPTOR 157-RELATED"/>
    <property type="match status" value="1"/>
</dbReference>
<gene>
    <name evidence="8" type="ORF">PROFUN_01587</name>
</gene>
<dbReference type="Gene3D" id="1.20.1070.10">
    <property type="entry name" value="Rhodopsin 7-helix transmembrane proteins"/>
    <property type="match status" value="1"/>
</dbReference>
<dbReference type="AlphaFoldDB" id="A0A2P6NTM4"/>
<keyword evidence="3 7" id="KW-0812">Transmembrane</keyword>
<evidence type="ECO:0008006" key="10">
    <source>
        <dbReference type="Google" id="ProtNLM"/>
    </source>
</evidence>
<feature type="transmembrane region" description="Helical" evidence="7">
    <location>
        <begin position="560"/>
        <end position="581"/>
    </location>
</feature>
<dbReference type="InParanoid" id="A0A2P6NTM4"/>
<feature type="transmembrane region" description="Helical" evidence="7">
    <location>
        <begin position="509"/>
        <end position="527"/>
    </location>
</feature>
<evidence type="ECO:0000256" key="3">
    <source>
        <dbReference type="ARBA" id="ARBA00022692"/>
    </source>
</evidence>
<feature type="transmembrane region" description="Helical" evidence="7">
    <location>
        <begin position="388"/>
        <end position="407"/>
    </location>
</feature>
<feature type="transmembrane region" description="Helical" evidence="7">
    <location>
        <begin position="593"/>
        <end position="612"/>
    </location>
</feature>
<dbReference type="InterPro" id="IPR022343">
    <property type="entry name" value="GCR1-cAMP_receptor"/>
</dbReference>
<feature type="transmembrane region" description="Helical" evidence="7">
    <location>
        <begin position="456"/>
        <end position="478"/>
    </location>
</feature>
<feature type="compositionally biased region" description="Basic and acidic residues" evidence="6">
    <location>
        <begin position="186"/>
        <end position="238"/>
    </location>
</feature>
<dbReference type="Proteomes" id="UP000241769">
    <property type="component" value="Unassembled WGS sequence"/>
</dbReference>
<evidence type="ECO:0000256" key="7">
    <source>
        <dbReference type="SAM" id="Phobius"/>
    </source>
</evidence>
<dbReference type="EMBL" id="MDYQ01000021">
    <property type="protein sequence ID" value="PRP87325.1"/>
    <property type="molecule type" value="Genomic_DNA"/>
</dbReference>
<keyword evidence="9" id="KW-1185">Reference proteome</keyword>
<comment type="caution">
    <text evidence="8">The sequence shown here is derived from an EMBL/GenBank/DDBJ whole genome shotgun (WGS) entry which is preliminary data.</text>
</comment>
<dbReference type="PRINTS" id="PR02001">
    <property type="entry name" value="GCR1CAMPR"/>
</dbReference>